<dbReference type="GO" id="GO:0008270">
    <property type="term" value="F:zinc ion binding"/>
    <property type="evidence" value="ECO:0007669"/>
    <property type="project" value="TreeGrafter"/>
</dbReference>
<organism evidence="8 9">
    <name type="scientific">Linnemannia exigua</name>
    <dbReference type="NCBI Taxonomy" id="604196"/>
    <lineage>
        <taxon>Eukaryota</taxon>
        <taxon>Fungi</taxon>
        <taxon>Fungi incertae sedis</taxon>
        <taxon>Mucoromycota</taxon>
        <taxon>Mortierellomycotina</taxon>
        <taxon>Mortierellomycetes</taxon>
        <taxon>Mortierellales</taxon>
        <taxon>Mortierellaceae</taxon>
        <taxon>Linnemannia</taxon>
    </lineage>
</organism>
<keyword evidence="5" id="KW-0472">Membrane</keyword>
<feature type="compositionally biased region" description="Low complexity" evidence="6">
    <location>
        <begin position="68"/>
        <end position="88"/>
    </location>
</feature>
<dbReference type="PANTHER" id="PTHR23292:SF46">
    <property type="entry name" value="LIPOPOLYSACCHARIDE-INDUCED TUMOR NECROSIS FACTOR-ALPHA FACTOR HOMOLOG"/>
    <property type="match status" value="1"/>
</dbReference>
<dbReference type="Pfam" id="PF10601">
    <property type="entry name" value="zf-LITAF-like"/>
    <property type="match status" value="1"/>
</dbReference>
<dbReference type="InterPro" id="IPR037519">
    <property type="entry name" value="LITAF_fam"/>
</dbReference>
<evidence type="ECO:0000256" key="3">
    <source>
        <dbReference type="ARBA" id="ARBA00022723"/>
    </source>
</evidence>
<accession>A0AAD4DGX6</accession>
<dbReference type="PANTHER" id="PTHR23292">
    <property type="entry name" value="LIPOPOLYSACCHARIDE-INDUCED TUMOR NECROSIS FACTOR-ALPHA FACTOR"/>
    <property type="match status" value="1"/>
</dbReference>
<dbReference type="GO" id="GO:0098560">
    <property type="term" value="C:cytoplasmic side of late endosome membrane"/>
    <property type="evidence" value="ECO:0007669"/>
    <property type="project" value="TreeGrafter"/>
</dbReference>
<dbReference type="SMART" id="SM00714">
    <property type="entry name" value="LITAF"/>
    <property type="match status" value="1"/>
</dbReference>
<reference evidence="8" key="1">
    <citation type="journal article" date="2020" name="Fungal Divers.">
        <title>Resolving the Mortierellaceae phylogeny through synthesis of multi-gene phylogenetics and phylogenomics.</title>
        <authorList>
            <person name="Vandepol N."/>
            <person name="Liber J."/>
            <person name="Desiro A."/>
            <person name="Na H."/>
            <person name="Kennedy M."/>
            <person name="Barry K."/>
            <person name="Grigoriev I.V."/>
            <person name="Miller A.N."/>
            <person name="O'Donnell K."/>
            <person name="Stajich J.E."/>
            <person name="Bonito G."/>
        </authorList>
    </citation>
    <scope>NUCLEOTIDE SEQUENCE</scope>
    <source>
        <strain evidence="8">NRRL 28262</strain>
    </source>
</reference>
<dbReference type="InterPro" id="IPR006629">
    <property type="entry name" value="LITAF"/>
</dbReference>
<evidence type="ECO:0000256" key="4">
    <source>
        <dbReference type="ARBA" id="ARBA00022833"/>
    </source>
</evidence>
<comment type="similarity">
    <text evidence="2">Belongs to the CDIP1/LITAF family.</text>
</comment>
<feature type="compositionally biased region" description="Pro residues" evidence="6">
    <location>
        <begin position="96"/>
        <end position="108"/>
    </location>
</feature>
<feature type="region of interest" description="Disordered" evidence="6">
    <location>
        <begin position="1"/>
        <end position="110"/>
    </location>
</feature>
<evidence type="ECO:0000259" key="7">
    <source>
        <dbReference type="PROSITE" id="PS51837"/>
    </source>
</evidence>
<dbReference type="Proteomes" id="UP001194580">
    <property type="component" value="Unassembled WGS sequence"/>
</dbReference>
<dbReference type="AlphaFoldDB" id="A0AAD4DGX6"/>
<name>A0AAD4DGX6_9FUNG</name>
<proteinExistence type="inferred from homology"/>
<dbReference type="PROSITE" id="PS51837">
    <property type="entry name" value="LITAF"/>
    <property type="match status" value="1"/>
</dbReference>
<sequence>MSDSKGHYSPVNTTDENHSQNALLTQGFQPPPYTPSTAPSSPYIASHEVAGPSSGMAGPSAPAHSGLYPQLPQQQQPFQPYQPTYQHPKFNDHTKPPPTPAGFAPQPPSQQANCMASPLIMMRPPGRVEDLRTKPGVVVCQHCHYLVLTETTPENGSCTYLGILGLLLAGITSCGCCLLPLCITSTKDIMHSCPNCHEDIGLYSRLKEKTFPQA</sequence>
<evidence type="ECO:0000313" key="9">
    <source>
        <dbReference type="Proteomes" id="UP001194580"/>
    </source>
</evidence>
<keyword evidence="9" id="KW-1185">Reference proteome</keyword>
<evidence type="ECO:0000256" key="1">
    <source>
        <dbReference type="ARBA" id="ARBA00004170"/>
    </source>
</evidence>
<feature type="compositionally biased region" description="Polar residues" evidence="6">
    <location>
        <begin position="10"/>
        <end position="28"/>
    </location>
</feature>
<protein>
    <recommendedName>
        <fullName evidence="7">LITAF domain-containing protein</fullName>
    </recommendedName>
</protein>
<evidence type="ECO:0000256" key="5">
    <source>
        <dbReference type="ARBA" id="ARBA00023136"/>
    </source>
</evidence>
<keyword evidence="3" id="KW-0479">Metal-binding</keyword>
<feature type="domain" description="LITAF" evidence="7">
    <location>
        <begin position="117"/>
        <end position="205"/>
    </location>
</feature>
<comment type="subcellular location">
    <subcellularLocation>
        <location evidence="1">Membrane</location>
        <topology evidence="1">Peripheral membrane protein</topology>
    </subcellularLocation>
</comment>
<keyword evidence="4" id="KW-0862">Zinc</keyword>
<evidence type="ECO:0000256" key="2">
    <source>
        <dbReference type="ARBA" id="ARBA00005975"/>
    </source>
</evidence>
<gene>
    <name evidence="8" type="ORF">BGZ95_005731</name>
</gene>
<feature type="compositionally biased region" description="Low complexity" evidence="6">
    <location>
        <begin position="35"/>
        <end position="46"/>
    </location>
</feature>
<comment type="caution">
    <text evidence="8">The sequence shown here is derived from an EMBL/GenBank/DDBJ whole genome shotgun (WGS) entry which is preliminary data.</text>
</comment>
<dbReference type="GO" id="GO:0005634">
    <property type="term" value="C:nucleus"/>
    <property type="evidence" value="ECO:0007669"/>
    <property type="project" value="TreeGrafter"/>
</dbReference>
<dbReference type="EMBL" id="JAAAIL010000265">
    <property type="protein sequence ID" value="KAG0277560.1"/>
    <property type="molecule type" value="Genomic_DNA"/>
</dbReference>
<evidence type="ECO:0000313" key="8">
    <source>
        <dbReference type="EMBL" id="KAG0277560.1"/>
    </source>
</evidence>
<evidence type="ECO:0000256" key="6">
    <source>
        <dbReference type="SAM" id="MobiDB-lite"/>
    </source>
</evidence>